<evidence type="ECO:0000313" key="7">
    <source>
        <dbReference type="Proteomes" id="UP000011867"/>
    </source>
</evidence>
<dbReference type="AlphaFoldDB" id="M1XNQ2"/>
<dbReference type="PANTHER" id="PTHR43320">
    <property type="entry name" value="SUGAR KINASE"/>
    <property type="match status" value="1"/>
</dbReference>
<dbReference type="eggNOG" id="arCOG00014">
    <property type="taxonomic scope" value="Archaea"/>
</dbReference>
<proteinExistence type="inferred from homology"/>
<dbReference type="PROSITE" id="PS00584">
    <property type="entry name" value="PFKB_KINASES_2"/>
    <property type="match status" value="1"/>
</dbReference>
<dbReference type="STRING" id="268739.Nmlp_1389"/>
<dbReference type="OrthoDB" id="96179at2157"/>
<keyword evidence="7" id="KW-1185">Reference proteome</keyword>
<dbReference type="InterPro" id="IPR052700">
    <property type="entry name" value="Carb_kinase_PfkB-like"/>
</dbReference>
<accession>M1XNQ2</accession>
<dbReference type="PANTHER" id="PTHR43320:SF2">
    <property type="entry name" value="2-DEHYDRO-3-DEOXYGLUCONOKINASE_2-DEHYDRO-3-DEOXYGALACTONOKINASE"/>
    <property type="match status" value="1"/>
</dbReference>
<dbReference type="RefSeq" id="WP_015408440.1">
    <property type="nucleotide sequence ID" value="NC_020388.1"/>
</dbReference>
<protein>
    <submittedName>
        <fullName evidence="6">2-keto-3-deoxygluconate kinase</fullName>
        <ecNumber evidence="6">2.7.1.45</ecNumber>
    </submittedName>
</protein>
<dbReference type="Proteomes" id="UP000011867">
    <property type="component" value="Chromosome"/>
</dbReference>
<evidence type="ECO:0000256" key="4">
    <source>
        <dbReference type="RuleBase" id="RU003704"/>
    </source>
</evidence>
<sequence>MSDLVTFGEAMLRLSPPRGRRLSRTDRLDVAVGGAESNVAAAAAALGTDTMWLSALPRSPLGERVVHALRGEGVDPEVVRTDEGRVGTYYFEHGSAPRDPTVVYDRAGTPIRSLEPTELPQSVVRTAETFLASGITPALSDQAAETTETLLAVAAEAGVTTAFDVNYRSKLWSEREAERTLAGLLEHVDVLFVAERDGRRVFGIEGDAEDIARQLAGAYGFEQVVVTRGEAGALAVDDGAVHEQAAFETDTVDPVGSGDALVGGYLARRLAGEDVPDALAWGVATAALKRTTEGDMASVPAEAVRSLVSSEDGGGIDR</sequence>
<organism evidence="6 7">
    <name type="scientific">Natronomonas moolapensis (strain DSM 18674 / CECT 7526 / JCM 14361 / 8.8.11)</name>
    <dbReference type="NCBI Taxonomy" id="268739"/>
    <lineage>
        <taxon>Archaea</taxon>
        <taxon>Methanobacteriati</taxon>
        <taxon>Methanobacteriota</taxon>
        <taxon>Stenosarchaea group</taxon>
        <taxon>Halobacteria</taxon>
        <taxon>Halobacteriales</taxon>
        <taxon>Natronomonadaceae</taxon>
        <taxon>Natronomonas</taxon>
    </lineage>
</organism>
<reference evidence="6 7" key="1">
    <citation type="journal article" date="2013" name="Genome Announc.">
        <title>Genome of the haloarchaeon Natronomonas moolapensis, a neutrophilic member of a previously haloalkaliphilic genus.</title>
        <authorList>
            <person name="Dyall-Smith M.L."/>
            <person name="Pfeiffer F."/>
            <person name="Oberwinkler T."/>
            <person name="Klee K."/>
            <person name="Rampp M."/>
            <person name="Palm P."/>
            <person name="Gross K."/>
            <person name="Schuster S.C."/>
            <person name="Oesterhelt D."/>
        </authorList>
    </citation>
    <scope>NUCLEOTIDE SEQUENCE [LARGE SCALE GENOMIC DNA]</scope>
    <source>
        <strain evidence="7">DSM 18674 / JCM 14361 / 8.8.11</strain>
    </source>
</reference>
<dbReference type="CDD" id="cd01166">
    <property type="entry name" value="KdgK"/>
    <property type="match status" value="1"/>
</dbReference>
<dbReference type="InterPro" id="IPR054871">
    <property type="entry name" value="KDG_KDGal_kin_Halo"/>
</dbReference>
<dbReference type="HOGENOM" id="CLU_027634_0_1_2"/>
<dbReference type="InterPro" id="IPR002139">
    <property type="entry name" value="Ribo/fructo_kinase"/>
</dbReference>
<dbReference type="InterPro" id="IPR029056">
    <property type="entry name" value="Ribokinase-like"/>
</dbReference>
<gene>
    <name evidence="6" type="primary">kdgK</name>
    <name evidence="6" type="ordered locus">Nmlp_1389</name>
</gene>
<dbReference type="GeneID" id="14652574"/>
<feature type="domain" description="Carbohydrate kinase PfkB" evidence="5">
    <location>
        <begin position="1"/>
        <end position="301"/>
    </location>
</feature>
<evidence type="ECO:0000256" key="2">
    <source>
        <dbReference type="ARBA" id="ARBA00022679"/>
    </source>
</evidence>
<evidence type="ECO:0000259" key="5">
    <source>
        <dbReference type="Pfam" id="PF00294"/>
    </source>
</evidence>
<dbReference type="PRINTS" id="PR00990">
    <property type="entry name" value="RIBOKINASE"/>
</dbReference>
<dbReference type="KEGG" id="nmo:Nmlp_1389"/>
<evidence type="ECO:0000313" key="6">
    <source>
        <dbReference type="EMBL" id="CCQ35594.1"/>
    </source>
</evidence>
<dbReference type="EMBL" id="HF582854">
    <property type="protein sequence ID" value="CCQ35594.1"/>
    <property type="molecule type" value="Genomic_DNA"/>
</dbReference>
<dbReference type="Gene3D" id="3.40.1190.20">
    <property type="match status" value="1"/>
</dbReference>
<keyword evidence="3 4" id="KW-0418">Kinase</keyword>
<keyword evidence="2 4" id="KW-0808">Transferase</keyword>
<comment type="similarity">
    <text evidence="1 4">Belongs to the carbohydrate kinase PfkB family.</text>
</comment>
<dbReference type="Pfam" id="PF00294">
    <property type="entry name" value="PfkB"/>
    <property type="match status" value="1"/>
</dbReference>
<dbReference type="NCBIfam" id="NF041332">
    <property type="entry name" value="KDG_KDGal_kin_Halo"/>
    <property type="match status" value="1"/>
</dbReference>
<dbReference type="EC" id="2.7.1.45" evidence="6"/>
<name>M1XNQ2_NATM8</name>
<evidence type="ECO:0000256" key="3">
    <source>
        <dbReference type="ARBA" id="ARBA00022777"/>
    </source>
</evidence>
<dbReference type="SUPFAM" id="SSF53613">
    <property type="entry name" value="Ribokinase-like"/>
    <property type="match status" value="1"/>
</dbReference>
<dbReference type="InterPro" id="IPR002173">
    <property type="entry name" value="Carboh/pur_kinase_PfkB_CS"/>
</dbReference>
<dbReference type="InterPro" id="IPR011611">
    <property type="entry name" value="PfkB_dom"/>
</dbReference>
<evidence type="ECO:0000256" key="1">
    <source>
        <dbReference type="ARBA" id="ARBA00010688"/>
    </source>
</evidence>
<dbReference type="GO" id="GO:0008673">
    <property type="term" value="F:2-dehydro-3-deoxygluconokinase activity"/>
    <property type="evidence" value="ECO:0007669"/>
    <property type="project" value="UniProtKB-EC"/>
</dbReference>